<evidence type="ECO:0000256" key="1">
    <source>
        <dbReference type="ARBA" id="ARBA00022729"/>
    </source>
</evidence>
<dbReference type="InterPro" id="IPR056600">
    <property type="entry name" value="GBD_T9SS_assoc"/>
</dbReference>
<feature type="domain" description="T9SS-like galactose binding" evidence="4">
    <location>
        <begin position="271"/>
        <end position="388"/>
    </location>
</feature>
<feature type="domain" description="Secretion system C-terminal sorting" evidence="3">
    <location>
        <begin position="783"/>
        <end position="849"/>
    </location>
</feature>
<dbReference type="Proteomes" id="UP001589590">
    <property type="component" value="Unassembled WGS sequence"/>
</dbReference>
<accession>A0ABV5GW55</accession>
<protein>
    <submittedName>
        <fullName evidence="5">T9SS type A sorting domain-containing protein</fullName>
    </submittedName>
</protein>
<sequence length="850" mass="93244">MKKNYMLLLAMLTVSLCFSQATNDTCATAETLTISETKLNINFDINSANIASEVGCAGTDAQDYADLWYSFTMPVTGNLFIDGDVSWNNFTLYDACNGTEIMCGNSSLLAQDLAANATFVLRVYRTSNYASNSVYQNFSIQAFQEASNDTCDTEDYLDVTTTMQTVNFKPGSSSITSVENCSDVAGDYATMWYNFTMPVNGNLILNGATSWNKFALFDACDGTRIACDETYMLVENLVAGTAYKLLLYRSEDVAYNGIYESFTVQAHEEVANDTCATAEPLVLTTEKSTVAFNVGGANIENTPNCSGDINEYADIWYSFTMPVSGNIYIDGTISWNKYELYDVCGGAQLFCGESRVLIENLSAGTEYKLRLYRAKNVAINANYSSFTIQAYEAPVNQSCETAGNINVTTESATVAFDTGGLTVVNRVGCDSDTEAQYGDLWYNFTMPVSGNLYVNGTIVWNQFALFDACNGTQLECDNSSMLAQNLTAGTSYKLRLSRSKTYLTNDSYKSFTIQAFEDATNDTCATAETLTVTTESTTVPFEIGGATTSGQYNCADDNENDYGNIWYTFTMPVTGNVYINGSLNWNKFALYNTCEGTEISCDVSNMLVEGLTAGNSYTLRVSRTKAYLNSSSYKSFTIQAFPVVDNDICATAETISVSNEPNTVNFQLAGAEISNEVGCADTEAEDYADVWYKFTMPSNGNVTIDGSLSWNKFQLYTSCDSSEIQCGEGSVVFDNLSENTEYLLRVFRTESLAQNLSYTSFSIEIEDIGLSVNTSEALNAVQLYPNPTSSTINIASEIQIDAVEIFNTLGQSVLKTKNQNNIKINHLNTGLYLVKIQANHKETIKRIVIK</sequence>
<feature type="signal peptide" evidence="2">
    <location>
        <begin position="1"/>
        <end position="21"/>
    </location>
</feature>
<feature type="domain" description="T9SS-like galactose binding" evidence="4">
    <location>
        <begin position="22"/>
        <end position="139"/>
    </location>
</feature>
<evidence type="ECO:0000313" key="5">
    <source>
        <dbReference type="EMBL" id="MFB9103798.1"/>
    </source>
</evidence>
<gene>
    <name evidence="5" type="ORF">ACFFU1_02720</name>
</gene>
<evidence type="ECO:0000256" key="2">
    <source>
        <dbReference type="SAM" id="SignalP"/>
    </source>
</evidence>
<feature type="chain" id="PRO_5045061042" evidence="2">
    <location>
        <begin position="22"/>
        <end position="850"/>
    </location>
</feature>
<dbReference type="Pfam" id="PF18962">
    <property type="entry name" value="Por_Secre_tail"/>
    <property type="match status" value="1"/>
</dbReference>
<dbReference type="RefSeq" id="WP_290269633.1">
    <property type="nucleotide sequence ID" value="NZ_JAUFQP010000007.1"/>
</dbReference>
<dbReference type="EMBL" id="JBHMFA010000001">
    <property type="protein sequence ID" value="MFB9103798.1"/>
    <property type="molecule type" value="Genomic_DNA"/>
</dbReference>
<feature type="domain" description="T9SS-like galactose binding" evidence="4">
    <location>
        <begin position="646"/>
        <end position="762"/>
    </location>
</feature>
<feature type="domain" description="T9SS-like galactose binding" evidence="4">
    <location>
        <begin position="520"/>
        <end position="638"/>
    </location>
</feature>
<reference evidence="5 6" key="1">
    <citation type="submission" date="2024-09" db="EMBL/GenBank/DDBJ databases">
        <authorList>
            <person name="Sun Q."/>
            <person name="Mori K."/>
        </authorList>
    </citation>
    <scope>NUCLEOTIDE SEQUENCE [LARGE SCALE GENOMIC DNA]</scope>
    <source>
        <strain evidence="5 6">CECT 8300</strain>
    </source>
</reference>
<dbReference type="InterPro" id="IPR026444">
    <property type="entry name" value="Secre_tail"/>
</dbReference>
<keyword evidence="6" id="KW-1185">Reference proteome</keyword>
<keyword evidence="1 2" id="KW-0732">Signal</keyword>
<comment type="caution">
    <text evidence="5">The sequence shown here is derived from an EMBL/GenBank/DDBJ whole genome shotgun (WGS) entry which is preliminary data.</text>
</comment>
<proteinExistence type="predicted"/>
<organism evidence="5 6">
    <name type="scientific">Algibacter miyuki</name>
    <dbReference type="NCBI Taxonomy" id="1306933"/>
    <lineage>
        <taxon>Bacteria</taxon>
        <taxon>Pseudomonadati</taxon>
        <taxon>Bacteroidota</taxon>
        <taxon>Flavobacteriia</taxon>
        <taxon>Flavobacteriales</taxon>
        <taxon>Flavobacteriaceae</taxon>
        <taxon>Algibacter</taxon>
    </lineage>
</organism>
<evidence type="ECO:0000259" key="4">
    <source>
        <dbReference type="Pfam" id="PF23759"/>
    </source>
</evidence>
<feature type="domain" description="T9SS-like galactose binding" evidence="4">
    <location>
        <begin position="147"/>
        <end position="263"/>
    </location>
</feature>
<name>A0ABV5GW55_9FLAO</name>
<feature type="domain" description="T9SS-like galactose binding" evidence="4">
    <location>
        <begin position="396"/>
        <end position="513"/>
    </location>
</feature>
<evidence type="ECO:0000313" key="6">
    <source>
        <dbReference type="Proteomes" id="UP001589590"/>
    </source>
</evidence>
<dbReference type="Pfam" id="PF23759">
    <property type="entry name" value="GBD_T9SS_assoc"/>
    <property type="match status" value="6"/>
</dbReference>
<evidence type="ECO:0000259" key="3">
    <source>
        <dbReference type="Pfam" id="PF18962"/>
    </source>
</evidence>
<dbReference type="NCBIfam" id="TIGR04183">
    <property type="entry name" value="Por_Secre_tail"/>
    <property type="match status" value="1"/>
</dbReference>